<evidence type="ECO:0000259" key="10">
    <source>
        <dbReference type="Pfam" id="PF00768"/>
    </source>
</evidence>
<evidence type="ECO:0000256" key="7">
    <source>
        <dbReference type="RuleBase" id="RU004016"/>
    </source>
</evidence>
<comment type="caution">
    <text evidence="11">The sequence shown here is derived from an EMBL/GenBank/DDBJ whole genome shotgun (WGS) entry which is preliminary data.</text>
</comment>
<keyword evidence="9" id="KW-0812">Transmembrane</keyword>
<dbReference type="EMBL" id="BAABBX010000016">
    <property type="protein sequence ID" value="GAA4193907.1"/>
    <property type="molecule type" value="Genomic_DNA"/>
</dbReference>
<dbReference type="RefSeq" id="WP_344778020.1">
    <property type="nucleotide sequence ID" value="NZ_BAABBX010000016.1"/>
</dbReference>
<dbReference type="SUPFAM" id="SSF56601">
    <property type="entry name" value="beta-lactamase/transpeptidase-like"/>
    <property type="match status" value="1"/>
</dbReference>
<evidence type="ECO:0000256" key="4">
    <source>
        <dbReference type="ARBA" id="ARBA00022960"/>
    </source>
</evidence>
<dbReference type="InterPro" id="IPR001967">
    <property type="entry name" value="Peptidase_S11_N"/>
</dbReference>
<sequence>MNLALDVEPEPGVGTTSEGAKKAPRGRRRDAIAAIGSVGVATLAAIAYVAASLMHPLPATAAVVPADAVASIETAPVAPAWPAEGGAAIALEGQPGLLGSTGSDASVPIASITKTITALVLLQKYPVTTSNPGPAIAFDQHDVDILHQVWSEGGSWATVEAGEKLNLTQAMTVMMLESANNYARSLAEWSYGSQQKFVDAANAWLKRNGFTHTHMTDPSGFDPGSVSNMTDLVGIGELAIANPVLAKIVSTSSTTLPTLGTIKNTDPLIGHGGIKGVKTGYTEQAGHCLLFAAEVTVNGTSRTLVGVMIGQPSYAALWSGVPKLIASYEKAFHRVDLTNAGKTVYATYSTPWGASTRLLAATQPSVEIYSASSVAVKVTTDKLTTADAKDVAGTVTFSYGSKKVVADLVTERALAAPDAWWRLTHPQVVFGWQDLPVWRDLFDKRSLLGS</sequence>
<evidence type="ECO:0000256" key="1">
    <source>
        <dbReference type="ARBA" id="ARBA00007164"/>
    </source>
</evidence>
<keyword evidence="2" id="KW-0732">Signal</keyword>
<evidence type="ECO:0000256" key="8">
    <source>
        <dbReference type="SAM" id="MobiDB-lite"/>
    </source>
</evidence>
<feature type="domain" description="Peptidase S11 D-alanyl-D-alanine carboxypeptidase A N-terminal" evidence="10">
    <location>
        <begin position="85"/>
        <end position="294"/>
    </location>
</feature>
<gene>
    <name evidence="11" type="ORF">GCM10022288_28450</name>
</gene>
<dbReference type="InterPro" id="IPR012338">
    <property type="entry name" value="Beta-lactam/transpept-like"/>
</dbReference>
<comment type="similarity">
    <text evidence="1 7">Belongs to the peptidase S11 family.</text>
</comment>
<keyword evidence="5" id="KW-0573">Peptidoglycan synthesis</keyword>
<keyword evidence="9" id="KW-0472">Membrane</keyword>
<protein>
    <recommendedName>
        <fullName evidence="10">Peptidase S11 D-alanyl-D-alanine carboxypeptidase A N-terminal domain-containing protein</fullName>
    </recommendedName>
</protein>
<keyword evidence="9" id="KW-1133">Transmembrane helix</keyword>
<evidence type="ECO:0000256" key="9">
    <source>
        <dbReference type="SAM" id="Phobius"/>
    </source>
</evidence>
<keyword evidence="3" id="KW-0378">Hydrolase</keyword>
<accession>A0ABP8AYW7</accession>
<evidence type="ECO:0000313" key="11">
    <source>
        <dbReference type="EMBL" id="GAA4193907.1"/>
    </source>
</evidence>
<name>A0ABP8AYW7_9MICO</name>
<dbReference type="PRINTS" id="PR00725">
    <property type="entry name" value="DADACBPTASE1"/>
</dbReference>
<organism evidence="11 12">
    <name type="scientific">Gryllotalpicola kribbensis</name>
    <dbReference type="NCBI Taxonomy" id="993084"/>
    <lineage>
        <taxon>Bacteria</taxon>
        <taxon>Bacillati</taxon>
        <taxon>Actinomycetota</taxon>
        <taxon>Actinomycetes</taxon>
        <taxon>Micrococcales</taxon>
        <taxon>Microbacteriaceae</taxon>
        <taxon>Gryllotalpicola</taxon>
    </lineage>
</organism>
<reference evidence="12" key="1">
    <citation type="journal article" date="2019" name="Int. J. Syst. Evol. Microbiol.">
        <title>The Global Catalogue of Microorganisms (GCM) 10K type strain sequencing project: providing services to taxonomists for standard genome sequencing and annotation.</title>
        <authorList>
            <consortium name="The Broad Institute Genomics Platform"/>
            <consortium name="The Broad Institute Genome Sequencing Center for Infectious Disease"/>
            <person name="Wu L."/>
            <person name="Ma J."/>
        </authorList>
    </citation>
    <scope>NUCLEOTIDE SEQUENCE [LARGE SCALE GENOMIC DNA]</scope>
    <source>
        <strain evidence="12">JCM 17593</strain>
    </source>
</reference>
<dbReference type="Gene3D" id="3.40.710.10">
    <property type="entry name" value="DD-peptidase/beta-lactamase superfamily"/>
    <property type="match status" value="1"/>
</dbReference>
<dbReference type="Proteomes" id="UP001500213">
    <property type="component" value="Unassembled WGS sequence"/>
</dbReference>
<feature type="transmembrane region" description="Helical" evidence="9">
    <location>
        <begin position="31"/>
        <end position="51"/>
    </location>
</feature>
<proteinExistence type="inferred from homology"/>
<dbReference type="Pfam" id="PF00768">
    <property type="entry name" value="Peptidase_S11"/>
    <property type="match status" value="1"/>
</dbReference>
<evidence type="ECO:0000256" key="6">
    <source>
        <dbReference type="ARBA" id="ARBA00023316"/>
    </source>
</evidence>
<keyword evidence="4" id="KW-0133">Cell shape</keyword>
<evidence type="ECO:0000256" key="5">
    <source>
        <dbReference type="ARBA" id="ARBA00022984"/>
    </source>
</evidence>
<keyword evidence="6" id="KW-0961">Cell wall biogenesis/degradation</keyword>
<evidence type="ECO:0000256" key="3">
    <source>
        <dbReference type="ARBA" id="ARBA00022801"/>
    </source>
</evidence>
<feature type="region of interest" description="Disordered" evidence="8">
    <location>
        <begin position="1"/>
        <end position="26"/>
    </location>
</feature>
<keyword evidence="12" id="KW-1185">Reference proteome</keyword>
<evidence type="ECO:0000256" key="2">
    <source>
        <dbReference type="ARBA" id="ARBA00022729"/>
    </source>
</evidence>
<dbReference type="InterPro" id="IPR018044">
    <property type="entry name" value="Peptidase_S11"/>
</dbReference>
<evidence type="ECO:0000313" key="12">
    <source>
        <dbReference type="Proteomes" id="UP001500213"/>
    </source>
</evidence>